<evidence type="ECO:0008006" key="4">
    <source>
        <dbReference type="Google" id="ProtNLM"/>
    </source>
</evidence>
<feature type="transmembrane region" description="Helical" evidence="1">
    <location>
        <begin position="340"/>
        <end position="357"/>
    </location>
</feature>
<feature type="transmembrane region" description="Helical" evidence="1">
    <location>
        <begin position="117"/>
        <end position="134"/>
    </location>
</feature>
<keyword evidence="3" id="KW-1185">Reference proteome</keyword>
<feature type="transmembrane region" description="Helical" evidence="1">
    <location>
        <begin position="154"/>
        <end position="175"/>
    </location>
</feature>
<feature type="transmembrane region" description="Helical" evidence="1">
    <location>
        <begin position="308"/>
        <end position="328"/>
    </location>
</feature>
<dbReference type="RefSeq" id="WP_319831115.1">
    <property type="nucleotide sequence ID" value="NZ_CP138858.1"/>
</dbReference>
<keyword evidence="1" id="KW-1133">Transmembrane helix</keyword>
<dbReference type="Proteomes" id="UP001324993">
    <property type="component" value="Chromosome"/>
</dbReference>
<feature type="transmembrane region" description="Helical" evidence="1">
    <location>
        <begin position="66"/>
        <end position="85"/>
    </location>
</feature>
<evidence type="ECO:0000256" key="1">
    <source>
        <dbReference type="SAM" id="Phobius"/>
    </source>
</evidence>
<keyword evidence="1" id="KW-0812">Transmembrane</keyword>
<evidence type="ECO:0000313" key="3">
    <source>
        <dbReference type="Proteomes" id="UP001324993"/>
    </source>
</evidence>
<name>A0ABZ0RDD6_9BACT</name>
<feature type="transmembrane region" description="Helical" evidence="1">
    <location>
        <begin position="278"/>
        <end position="302"/>
    </location>
</feature>
<accession>A0ABZ0RDD6</accession>
<feature type="transmembrane region" description="Helical" evidence="1">
    <location>
        <begin position="248"/>
        <end position="266"/>
    </location>
</feature>
<protein>
    <recommendedName>
        <fullName evidence="4">Glycosyltransferase RgtA/B/C/D-like domain-containing protein</fullName>
    </recommendedName>
</protein>
<evidence type="ECO:0000313" key="2">
    <source>
        <dbReference type="EMBL" id="WPJ94170.1"/>
    </source>
</evidence>
<dbReference type="EMBL" id="CP138858">
    <property type="protein sequence ID" value="WPJ94170.1"/>
    <property type="molecule type" value="Genomic_DNA"/>
</dbReference>
<keyword evidence="1" id="KW-0472">Membrane</keyword>
<reference evidence="2 3" key="1">
    <citation type="submission" date="2023-11" db="EMBL/GenBank/DDBJ databases">
        <title>Coraliomargarita sp. nov., isolated from marine algae.</title>
        <authorList>
            <person name="Lee J.K."/>
            <person name="Baek J.H."/>
            <person name="Kim J.M."/>
            <person name="Choi D.G."/>
            <person name="Jeon C.O."/>
        </authorList>
    </citation>
    <scope>NUCLEOTIDE SEQUENCE [LARGE SCALE GENOMIC DNA]</scope>
    <source>
        <strain evidence="2 3">J2-16</strain>
    </source>
</reference>
<organism evidence="2 3">
    <name type="scientific">Coraliomargarita algicola</name>
    <dbReference type="NCBI Taxonomy" id="3092156"/>
    <lineage>
        <taxon>Bacteria</taxon>
        <taxon>Pseudomonadati</taxon>
        <taxon>Verrucomicrobiota</taxon>
        <taxon>Opitutia</taxon>
        <taxon>Puniceicoccales</taxon>
        <taxon>Coraliomargaritaceae</taxon>
        <taxon>Coraliomargarita</taxon>
    </lineage>
</organism>
<gene>
    <name evidence="2" type="ORF">SH580_12075</name>
</gene>
<feature type="transmembrane region" description="Helical" evidence="1">
    <location>
        <begin position="91"/>
        <end position="110"/>
    </location>
</feature>
<proteinExistence type="predicted"/>
<sequence length="512" mass="58475">MMDEPVLMATALQMHTLRESKTAAKAYQINGNFEILTAYTDKRPTLFPFIVSQVHALTGYRATQGIWLNTLLTPVFLSLLFYAGGVLWNKWGGYMAVVLFSTVPLLAMNMCGSGFELLNMTLLLATALAGYGYLKQSSADRANLFVMFGLLLAHTRYESALYIGAIGLVLCLVWWRQRQIEFSWAVIVAPLLLISLPLRRIIHSDNALIWQLDAKGVTSPFSIEYVKDNLSHALNYFFAYDLEQANSLLLSILFAMALVLLGWLLLRRRVRIDTTSPLFCISSIFGVSVLGSFILLMCYFWGQVDDVMATRIILPFILLQVLLVVWGCSRLPYAHRVAPVFILGVAMYFLAFSRPLMAQSNFLMPSIQQQEFKWTFDYVASRSERPILFISKSHMAALIQRRSALVPDTAIRNKLRIDLHLKLHTFDEILIVQFVPYSHTDLEINKLLVEEFERNFETETVVREKINNHGLMRVDRIVGVKMDAPLRARALAQTQELFQQEDDLWDFYQTLP</sequence>
<feature type="transmembrane region" description="Helical" evidence="1">
    <location>
        <begin position="182"/>
        <end position="202"/>
    </location>
</feature>